<dbReference type="EMBL" id="JBHRTP010000003">
    <property type="protein sequence ID" value="MFC3106586.1"/>
    <property type="molecule type" value="Genomic_DNA"/>
</dbReference>
<dbReference type="RefSeq" id="WP_390330607.1">
    <property type="nucleotide sequence ID" value="NZ_JBHRTP010000003.1"/>
</dbReference>
<gene>
    <name evidence="2" type="ORF">ACFOFO_01190</name>
</gene>
<proteinExistence type="predicted"/>
<keyword evidence="3" id="KW-1185">Reference proteome</keyword>
<organism evidence="2 3">
    <name type="scientific">Undibacterium arcticum</name>
    <dbReference type="NCBI Taxonomy" id="1762892"/>
    <lineage>
        <taxon>Bacteria</taxon>
        <taxon>Pseudomonadati</taxon>
        <taxon>Pseudomonadota</taxon>
        <taxon>Betaproteobacteria</taxon>
        <taxon>Burkholderiales</taxon>
        <taxon>Oxalobacteraceae</taxon>
        <taxon>Undibacterium</taxon>
    </lineage>
</organism>
<comment type="caution">
    <text evidence="2">The sequence shown here is derived from an EMBL/GenBank/DDBJ whole genome shotgun (WGS) entry which is preliminary data.</text>
</comment>
<protein>
    <submittedName>
        <fullName evidence="2">DUF1302 domain-containing protein</fullName>
    </submittedName>
</protein>
<feature type="chain" id="PRO_5046830728" evidence="1">
    <location>
        <begin position="32"/>
        <end position="566"/>
    </location>
</feature>
<dbReference type="InterPro" id="IPR010727">
    <property type="entry name" value="DUF1302"/>
</dbReference>
<name>A0ABV7EX99_9BURK</name>
<evidence type="ECO:0000313" key="2">
    <source>
        <dbReference type="EMBL" id="MFC3106586.1"/>
    </source>
</evidence>
<dbReference type="Proteomes" id="UP001595530">
    <property type="component" value="Unassembled WGS sequence"/>
</dbReference>
<dbReference type="Pfam" id="PF06980">
    <property type="entry name" value="DUF1302"/>
    <property type="match status" value="1"/>
</dbReference>
<keyword evidence="1" id="KW-0732">Signal</keyword>
<reference evidence="3" key="1">
    <citation type="journal article" date="2019" name="Int. J. Syst. Evol. Microbiol.">
        <title>The Global Catalogue of Microorganisms (GCM) 10K type strain sequencing project: providing services to taxonomists for standard genome sequencing and annotation.</title>
        <authorList>
            <consortium name="The Broad Institute Genomics Platform"/>
            <consortium name="The Broad Institute Genome Sequencing Center for Infectious Disease"/>
            <person name="Wu L."/>
            <person name="Ma J."/>
        </authorList>
    </citation>
    <scope>NUCLEOTIDE SEQUENCE [LARGE SCALE GENOMIC DNA]</scope>
    <source>
        <strain evidence="3">KCTC 42986</strain>
    </source>
</reference>
<sequence length="566" mass="60966">MRSIRHAEQPLRLRRITEAVLLLVCAQSALAANTVQIDESTTLDYGVTANYGVGMRAKSPSAALLAPSNINGDDGDRNFKRGSLVTNSLSVLLEGNLKHDNLGLFLRGSAIYDDVYHRSNDNDSPGTVNKSGPFNEFTSEARHYQGERARLLDAYVYGNFDVSGTKLNLRAGNQVVQWGEALYFPNIAGAQGPADAIKANVPGAEVKDILLPTGQVSAQWAINNSVSLLGYYQYRYKPTELSPAGSYFSTADIIGPGADRLLISNPLLFNPATAALPGLPPNVIVPRGPDIQPRNSGQWGLGTRFRISEKSEMGVYHLRYHDKNPNVVINVGDATLYPGNPAFAIPPITSLGLGPNSFPFPVSYQVKYFDDIKLTGASFSTQLQGLSVAGEISYRDGAPVLVDVMGSPTATRSKSWQGQVSAIKTLEKTALADSTVLIGEVGVHRVSSVTPVAIPGLGQFDQLSNTKFSWAYTLGTTLNYNNVFTGWDLAVPITFQHLVKGQPAVAGSFGALTGEGDKRLSVGTTFKYLNNLELSLAYNAYLGGADPKLRPLADRSYVTFNAKYSF</sequence>
<evidence type="ECO:0000313" key="3">
    <source>
        <dbReference type="Proteomes" id="UP001595530"/>
    </source>
</evidence>
<feature type="signal peptide" evidence="1">
    <location>
        <begin position="1"/>
        <end position="31"/>
    </location>
</feature>
<evidence type="ECO:0000256" key="1">
    <source>
        <dbReference type="SAM" id="SignalP"/>
    </source>
</evidence>
<accession>A0ABV7EX99</accession>